<proteinExistence type="inferred from homology"/>
<evidence type="ECO:0000313" key="7">
    <source>
        <dbReference type="Proteomes" id="UP000318571"/>
    </source>
</evidence>
<sequence>MDPRKMEEAMKNLSAEERQALAERMDREMDEYMEQLESSGSRYMDGWSEDNWEKEMEEHPFFSTAIQEGKELPPLLKGIQELKYSADENTPEELAKNYKEDGNFNFKCKKYRFAIASYTEGLKCKCSDDLLNAQLLTNRAASQFRLKNFRSSLLDCRMALAKKSDHLKALLKGAECALELKRFDECVQICDKGILAHPEEAKLVNFRQIAIVKQKEIERNQRREAALQKKAKVEEAKLLAAIKARGINVVSQKGQSDLALDSLEPTHPAALRKRVHFSALDASSLVWPVLFLYPEHGETDFVEEFEENQCFADHLDVMFGKESPKAPWDVEEKYVPEQMNLFFEDILNQKLVSINRQSTLKTVLSDARYRLVGGTPGIIVTVKGSKFETDFLGKYK</sequence>
<name>A0A553NF76_TIGCA</name>
<feature type="domain" description="Cns1/TTC4 wheel" evidence="5">
    <location>
        <begin position="282"/>
        <end position="386"/>
    </location>
</feature>
<dbReference type="InterPro" id="IPR019734">
    <property type="entry name" value="TPR_rpt"/>
</dbReference>
<comment type="similarity">
    <text evidence="3">Belongs to the TTC4 family.</text>
</comment>
<dbReference type="GO" id="GO:0006457">
    <property type="term" value="P:protein folding"/>
    <property type="evidence" value="ECO:0007669"/>
    <property type="project" value="TreeGrafter"/>
</dbReference>
<comment type="caution">
    <text evidence="6">The sequence shown here is derived from an EMBL/GenBank/DDBJ whole genome shotgun (WGS) entry which is preliminary data.</text>
</comment>
<dbReference type="GO" id="GO:0051879">
    <property type="term" value="F:Hsp90 protein binding"/>
    <property type="evidence" value="ECO:0007669"/>
    <property type="project" value="InterPro"/>
</dbReference>
<dbReference type="STRING" id="6832.A0A553NF76"/>
<dbReference type="SMART" id="SM00028">
    <property type="entry name" value="TPR"/>
    <property type="match status" value="3"/>
</dbReference>
<keyword evidence="2" id="KW-0802">TPR repeat</keyword>
<dbReference type="AlphaFoldDB" id="A0A553NF76"/>
<dbReference type="CDD" id="cd21380">
    <property type="entry name" value="CTWD_Cns1"/>
    <property type="match status" value="1"/>
</dbReference>
<evidence type="ECO:0000256" key="4">
    <source>
        <dbReference type="SAM" id="Coils"/>
    </source>
</evidence>
<dbReference type="OrthoDB" id="420195at2759"/>
<evidence type="ECO:0000256" key="2">
    <source>
        <dbReference type="ARBA" id="ARBA00022803"/>
    </source>
</evidence>
<dbReference type="OMA" id="WRAAQCA"/>
<organism evidence="6 7">
    <name type="scientific">Tigriopus californicus</name>
    <name type="common">Marine copepod</name>
    <dbReference type="NCBI Taxonomy" id="6832"/>
    <lineage>
        <taxon>Eukaryota</taxon>
        <taxon>Metazoa</taxon>
        <taxon>Ecdysozoa</taxon>
        <taxon>Arthropoda</taxon>
        <taxon>Crustacea</taxon>
        <taxon>Multicrustacea</taxon>
        <taxon>Hexanauplia</taxon>
        <taxon>Copepoda</taxon>
        <taxon>Harpacticoida</taxon>
        <taxon>Harpacticidae</taxon>
        <taxon>Tigriopus</taxon>
    </lineage>
</organism>
<dbReference type="GO" id="GO:0030544">
    <property type="term" value="F:Hsp70 protein binding"/>
    <property type="evidence" value="ECO:0007669"/>
    <property type="project" value="TreeGrafter"/>
</dbReference>
<dbReference type="GO" id="GO:0005829">
    <property type="term" value="C:cytosol"/>
    <property type="evidence" value="ECO:0007669"/>
    <property type="project" value="TreeGrafter"/>
</dbReference>
<protein>
    <recommendedName>
        <fullName evidence="5">Cns1/TTC4 wheel domain-containing protein</fullName>
    </recommendedName>
</protein>
<dbReference type="Gene3D" id="1.25.40.10">
    <property type="entry name" value="Tetratricopeptide repeat domain"/>
    <property type="match status" value="1"/>
</dbReference>
<keyword evidence="7" id="KW-1185">Reference proteome</keyword>
<dbReference type="PANTHER" id="PTHR46035:SF1">
    <property type="entry name" value="TETRATRICOPEPTIDE REPEAT PROTEIN 4"/>
    <property type="match status" value="1"/>
</dbReference>
<feature type="coiled-coil region" evidence="4">
    <location>
        <begin position="15"/>
        <end position="42"/>
    </location>
</feature>
<dbReference type="Pfam" id="PF18972">
    <property type="entry name" value="Wheel"/>
    <property type="match status" value="1"/>
</dbReference>
<dbReference type="GO" id="GO:0005634">
    <property type="term" value="C:nucleus"/>
    <property type="evidence" value="ECO:0007669"/>
    <property type="project" value="TreeGrafter"/>
</dbReference>
<evidence type="ECO:0000256" key="1">
    <source>
        <dbReference type="ARBA" id="ARBA00022737"/>
    </source>
</evidence>
<dbReference type="Proteomes" id="UP000318571">
    <property type="component" value="Chromosome 10"/>
</dbReference>
<accession>A0A553NF76</accession>
<dbReference type="SUPFAM" id="SSF48452">
    <property type="entry name" value="TPR-like"/>
    <property type="match status" value="1"/>
</dbReference>
<dbReference type="InterPro" id="IPR044059">
    <property type="entry name" value="Csn1/TTC4_wheel"/>
</dbReference>
<evidence type="ECO:0000313" key="6">
    <source>
        <dbReference type="EMBL" id="TRY64096.1"/>
    </source>
</evidence>
<keyword evidence="1" id="KW-0677">Repeat</keyword>
<gene>
    <name evidence="6" type="ORF">TCAL_12599</name>
</gene>
<evidence type="ECO:0000256" key="3">
    <source>
        <dbReference type="ARBA" id="ARBA00023602"/>
    </source>
</evidence>
<keyword evidence="4" id="KW-0175">Coiled coil</keyword>
<evidence type="ECO:0000259" key="5">
    <source>
        <dbReference type="Pfam" id="PF18972"/>
    </source>
</evidence>
<reference evidence="6 7" key="1">
    <citation type="journal article" date="2018" name="Nat. Ecol. Evol.">
        <title>Genomic signatures of mitonuclear coevolution across populations of Tigriopus californicus.</title>
        <authorList>
            <person name="Barreto F.S."/>
            <person name="Watson E.T."/>
            <person name="Lima T.G."/>
            <person name="Willett C.S."/>
            <person name="Edmands S."/>
            <person name="Li W."/>
            <person name="Burton R.S."/>
        </authorList>
    </citation>
    <scope>NUCLEOTIDE SEQUENCE [LARGE SCALE GENOMIC DNA]</scope>
    <source>
        <strain evidence="6 7">San Diego</strain>
    </source>
</reference>
<dbReference type="InterPro" id="IPR011990">
    <property type="entry name" value="TPR-like_helical_dom_sf"/>
</dbReference>
<dbReference type="EMBL" id="VCGU01000458">
    <property type="protein sequence ID" value="TRY64096.1"/>
    <property type="molecule type" value="Genomic_DNA"/>
</dbReference>
<dbReference type="PANTHER" id="PTHR46035">
    <property type="entry name" value="TETRATRICOPEPTIDE REPEAT PROTEIN 4"/>
    <property type="match status" value="1"/>
</dbReference>